<dbReference type="InterPro" id="IPR050598">
    <property type="entry name" value="AminoAcid_Transporter"/>
</dbReference>
<evidence type="ECO:0000256" key="5">
    <source>
        <dbReference type="SAM" id="MobiDB-lite"/>
    </source>
</evidence>
<sequence length="565" mass="60732">MAAPAYGNDASRASIASHSSKSDDKDISGPGITHVHDSVEVSHGPLDFLTHKFKRSHADPEDAETSSVDTDLPQGRQLGLISAVFLIVNRIVGTGVFATTSTLLAQSGSVGMSLLYWVIGAIVAAAGFAVYAEWATALPKNGGELNYLQHAYRKPKYLILTMYSAQALLLGQAAGNALTAGRYFLRAGGSTSNGYDARGIGVAVIVTAVLLHGTSIKWGLRFQNAIGSFKLVILLVIAFAGFAALAGHTKVPVENNFANAFEGTRNDVFGISSALYNALWSYVGYSNAMYAAGEIKNPARTLKIAGPLAIGVITVLYVLVQVAYYAAVPKQDVLESEQIVAALFFRNVFGERSARALSVFVALSATANVYSVIFAQGRLNQAVGREGIIPFARVFATNWPFKAPLAGLTWHGIVTLVILLAPPAGDAYNFVLNLSSYPLNVVNAAVGLALLITYLPIPRQYKPVWAQDWTSPYKATLPITLFFFLISTFLVIVPWLPPKRPEDAVYEHTWYALAPAVSLGIFAGGAIYWFAWAVLFPKLGRYELVSTEITLGDGTIAKAFVRQKQ</sequence>
<dbReference type="PANTHER" id="PTHR11785">
    <property type="entry name" value="AMINO ACID TRANSPORTER"/>
    <property type="match status" value="1"/>
</dbReference>
<evidence type="ECO:0000313" key="7">
    <source>
        <dbReference type="EMBL" id="CEH15117.1"/>
    </source>
</evidence>
<dbReference type="Gene3D" id="1.20.1740.10">
    <property type="entry name" value="Amino acid/polyamine transporter I"/>
    <property type="match status" value="1"/>
</dbReference>
<dbReference type="GO" id="GO:0015179">
    <property type="term" value="F:L-amino acid transmembrane transporter activity"/>
    <property type="evidence" value="ECO:0007669"/>
    <property type="project" value="TreeGrafter"/>
</dbReference>
<feature type="transmembrane region" description="Helical" evidence="6">
    <location>
        <begin position="114"/>
        <end position="136"/>
    </location>
</feature>
<evidence type="ECO:0000313" key="8">
    <source>
        <dbReference type="Proteomes" id="UP000054845"/>
    </source>
</evidence>
<evidence type="ECO:0000256" key="6">
    <source>
        <dbReference type="SAM" id="Phobius"/>
    </source>
</evidence>
<dbReference type="PANTHER" id="PTHR11785:SF498">
    <property type="entry name" value="HIGH-AFFINITY METHIONINE PERMEASE"/>
    <property type="match status" value="1"/>
</dbReference>
<feature type="region of interest" description="Disordered" evidence="5">
    <location>
        <begin position="1"/>
        <end position="34"/>
    </location>
</feature>
<accession>A0A0P1BHQ1</accession>
<feature type="transmembrane region" description="Helical" evidence="6">
    <location>
        <begin position="405"/>
        <end position="425"/>
    </location>
</feature>
<dbReference type="AlphaFoldDB" id="A0A0P1BHQ1"/>
<evidence type="ECO:0000256" key="3">
    <source>
        <dbReference type="ARBA" id="ARBA00022989"/>
    </source>
</evidence>
<reference evidence="7 8" key="1">
    <citation type="submission" date="2014-09" db="EMBL/GenBank/DDBJ databases">
        <authorList>
            <person name="Magalhaes I.L.F."/>
            <person name="Oliveira U."/>
            <person name="Santos F.R."/>
            <person name="Vidigal T.H.D.A."/>
            <person name="Brescovit A.D."/>
            <person name="Santos A.J."/>
        </authorList>
    </citation>
    <scope>NUCLEOTIDE SEQUENCE [LARGE SCALE GENOMIC DNA]</scope>
</reference>
<feature type="transmembrane region" description="Helical" evidence="6">
    <location>
        <begin position="356"/>
        <end position="375"/>
    </location>
</feature>
<evidence type="ECO:0000256" key="4">
    <source>
        <dbReference type="ARBA" id="ARBA00023136"/>
    </source>
</evidence>
<protein>
    <submittedName>
        <fullName evidence="7">High affinity methionine permease</fullName>
    </submittedName>
</protein>
<dbReference type="InterPro" id="IPR002293">
    <property type="entry name" value="AA/rel_permease1"/>
</dbReference>
<evidence type="ECO:0000256" key="1">
    <source>
        <dbReference type="ARBA" id="ARBA00004141"/>
    </source>
</evidence>
<dbReference type="OrthoDB" id="5982228at2759"/>
<feature type="compositionally biased region" description="Low complexity" evidence="5">
    <location>
        <begin position="9"/>
        <end position="19"/>
    </location>
</feature>
<feature type="transmembrane region" description="Helical" evidence="6">
    <location>
        <begin position="437"/>
        <end position="457"/>
    </location>
</feature>
<dbReference type="PIRSF" id="PIRSF006060">
    <property type="entry name" value="AA_transporter"/>
    <property type="match status" value="1"/>
</dbReference>
<dbReference type="Proteomes" id="UP000054845">
    <property type="component" value="Unassembled WGS sequence"/>
</dbReference>
<feature type="transmembrane region" description="Helical" evidence="6">
    <location>
        <begin position="199"/>
        <end position="219"/>
    </location>
</feature>
<feature type="transmembrane region" description="Helical" evidence="6">
    <location>
        <begin position="78"/>
        <end position="99"/>
    </location>
</feature>
<feature type="transmembrane region" description="Helical" evidence="6">
    <location>
        <begin position="304"/>
        <end position="327"/>
    </location>
</feature>
<feature type="transmembrane region" description="Helical" evidence="6">
    <location>
        <begin position="477"/>
        <end position="497"/>
    </location>
</feature>
<keyword evidence="4 6" id="KW-0472">Membrane</keyword>
<organism evidence="7 8">
    <name type="scientific">Ceraceosorus bombacis</name>
    <dbReference type="NCBI Taxonomy" id="401625"/>
    <lineage>
        <taxon>Eukaryota</taxon>
        <taxon>Fungi</taxon>
        <taxon>Dikarya</taxon>
        <taxon>Basidiomycota</taxon>
        <taxon>Ustilaginomycotina</taxon>
        <taxon>Exobasidiomycetes</taxon>
        <taxon>Ceraceosorales</taxon>
        <taxon>Ceraceosoraceae</taxon>
        <taxon>Ceraceosorus</taxon>
    </lineage>
</organism>
<keyword evidence="2 6" id="KW-0812">Transmembrane</keyword>
<keyword evidence="8" id="KW-1185">Reference proteome</keyword>
<dbReference type="Pfam" id="PF13520">
    <property type="entry name" value="AA_permease_2"/>
    <property type="match status" value="1"/>
</dbReference>
<dbReference type="STRING" id="401625.A0A0P1BHQ1"/>
<name>A0A0P1BHQ1_9BASI</name>
<dbReference type="GO" id="GO:0016020">
    <property type="term" value="C:membrane"/>
    <property type="evidence" value="ECO:0007669"/>
    <property type="project" value="UniProtKB-SubCell"/>
</dbReference>
<keyword evidence="3 6" id="KW-1133">Transmembrane helix</keyword>
<feature type="transmembrane region" description="Helical" evidence="6">
    <location>
        <begin position="157"/>
        <end position="179"/>
    </location>
</feature>
<proteinExistence type="predicted"/>
<evidence type="ECO:0000256" key="2">
    <source>
        <dbReference type="ARBA" id="ARBA00022692"/>
    </source>
</evidence>
<dbReference type="EMBL" id="CCYA01000252">
    <property type="protein sequence ID" value="CEH15117.1"/>
    <property type="molecule type" value="Genomic_DNA"/>
</dbReference>
<feature type="transmembrane region" description="Helical" evidence="6">
    <location>
        <begin position="509"/>
        <end position="531"/>
    </location>
</feature>
<feature type="transmembrane region" description="Helical" evidence="6">
    <location>
        <begin position="231"/>
        <end position="248"/>
    </location>
</feature>
<feature type="transmembrane region" description="Helical" evidence="6">
    <location>
        <begin position="268"/>
        <end position="292"/>
    </location>
</feature>
<comment type="subcellular location">
    <subcellularLocation>
        <location evidence="1">Membrane</location>
        <topology evidence="1">Multi-pass membrane protein</topology>
    </subcellularLocation>
</comment>